<feature type="region of interest" description="Disordered" evidence="1">
    <location>
        <begin position="54"/>
        <end position="77"/>
    </location>
</feature>
<proteinExistence type="predicted"/>
<sequence>MLKILGNLFKKWGEALSHSKGEIEVKSEQIFIETCKECPRRNQIVNGIQEVTEKPEEVKETAEPVSETEETAEETYQEPNVTAYPLIYFERKQDYPTKFSLYEILEDNQTGEITVVFERDNSKPATKTRSGNYSLANDQGKVITVRRHTILKIVETYKATAGHEYYRKPN</sequence>
<accession>A0A8S5USR1</accession>
<reference evidence="2" key="1">
    <citation type="journal article" date="2021" name="Proc. Natl. Acad. Sci. U.S.A.">
        <title>A Catalog of Tens of Thousands of Viruses from Human Metagenomes Reveals Hidden Associations with Chronic Diseases.</title>
        <authorList>
            <person name="Tisza M.J."/>
            <person name="Buck C.B."/>
        </authorList>
    </citation>
    <scope>NUCLEOTIDE SEQUENCE</scope>
    <source>
        <strain evidence="2">CtijX18</strain>
    </source>
</reference>
<dbReference type="EMBL" id="BK016133">
    <property type="protein sequence ID" value="DAF97517.1"/>
    <property type="molecule type" value="Genomic_DNA"/>
</dbReference>
<evidence type="ECO:0000256" key="1">
    <source>
        <dbReference type="SAM" id="MobiDB-lite"/>
    </source>
</evidence>
<feature type="compositionally biased region" description="Acidic residues" evidence="1">
    <location>
        <begin position="66"/>
        <end position="76"/>
    </location>
</feature>
<evidence type="ECO:0000313" key="2">
    <source>
        <dbReference type="EMBL" id="DAF97517.1"/>
    </source>
</evidence>
<protein>
    <submittedName>
        <fullName evidence="2">Uncharacterized protein</fullName>
    </submittedName>
</protein>
<name>A0A8S5USR1_9CAUD</name>
<organism evidence="2">
    <name type="scientific">Myoviridae sp. ctijX18</name>
    <dbReference type="NCBI Taxonomy" id="2825154"/>
    <lineage>
        <taxon>Viruses</taxon>
        <taxon>Duplodnaviria</taxon>
        <taxon>Heunggongvirae</taxon>
        <taxon>Uroviricota</taxon>
        <taxon>Caudoviricetes</taxon>
    </lineage>
</organism>